<feature type="transmembrane region" description="Helical" evidence="5">
    <location>
        <begin position="32"/>
        <end position="54"/>
    </location>
</feature>
<keyword evidence="8" id="KW-1185">Reference proteome</keyword>
<evidence type="ECO:0000313" key="7">
    <source>
        <dbReference type="EMBL" id="GAA4475700.1"/>
    </source>
</evidence>
<protein>
    <submittedName>
        <fullName evidence="7">DUF202 domain-containing protein</fullName>
    </submittedName>
</protein>
<evidence type="ECO:0000256" key="1">
    <source>
        <dbReference type="ARBA" id="ARBA00004127"/>
    </source>
</evidence>
<dbReference type="EMBL" id="BAABFB010000029">
    <property type="protein sequence ID" value="GAA4475700.1"/>
    <property type="molecule type" value="Genomic_DNA"/>
</dbReference>
<keyword evidence="2 5" id="KW-0812">Transmembrane</keyword>
<evidence type="ECO:0000256" key="2">
    <source>
        <dbReference type="ARBA" id="ARBA00022692"/>
    </source>
</evidence>
<keyword evidence="4 5" id="KW-0472">Membrane</keyword>
<feature type="transmembrane region" description="Helical" evidence="5">
    <location>
        <begin position="60"/>
        <end position="82"/>
    </location>
</feature>
<dbReference type="InterPro" id="IPR003807">
    <property type="entry name" value="DUF202"/>
</dbReference>
<evidence type="ECO:0000256" key="4">
    <source>
        <dbReference type="ARBA" id="ARBA00023136"/>
    </source>
</evidence>
<feature type="transmembrane region" description="Helical" evidence="5">
    <location>
        <begin position="103"/>
        <end position="123"/>
    </location>
</feature>
<evidence type="ECO:0000313" key="8">
    <source>
        <dbReference type="Proteomes" id="UP001501183"/>
    </source>
</evidence>
<name>A0ABP8NW50_9NOCA</name>
<evidence type="ECO:0000256" key="3">
    <source>
        <dbReference type="ARBA" id="ARBA00022989"/>
    </source>
</evidence>
<evidence type="ECO:0000259" key="6">
    <source>
        <dbReference type="Pfam" id="PF02656"/>
    </source>
</evidence>
<organism evidence="7 8">
    <name type="scientific">Rhodococcus olei</name>
    <dbReference type="NCBI Taxonomy" id="2161675"/>
    <lineage>
        <taxon>Bacteria</taxon>
        <taxon>Bacillati</taxon>
        <taxon>Actinomycetota</taxon>
        <taxon>Actinomycetes</taxon>
        <taxon>Mycobacteriales</taxon>
        <taxon>Nocardiaceae</taxon>
        <taxon>Rhodococcus</taxon>
    </lineage>
</organism>
<feature type="domain" description="DUF202" evidence="6">
    <location>
        <begin position="23"/>
        <end position="90"/>
    </location>
</feature>
<evidence type="ECO:0000256" key="5">
    <source>
        <dbReference type="SAM" id="Phobius"/>
    </source>
</evidence>
<sequence length="129" mass="13437">MSDAHPQRRPLAVYSVGEEPDVRFSLANERTALAWVRTALALIAGGVTLTTVAGLTASPLIVHVLSIVACVAGGALAVVALLSWRRNERALRLNRPLPAPLPLPWLVAGITVVSVGLVAFAVASTLQSA</sequence>
<dbReference type="Pfam" id="PF02656">
    <property type="entry name" value="DUF202"/>
    <property type="match status" value="1"/>
</dbReference>
<dbReference type="Proteomes" id="UP001501183">
    <property type="component" value="Unassembled WGS sequence"/>
</dbReference>
<dbReference type="RefSeq" id="WP_345343029.1">
    <property type="nucleotide sequence ID" value="NZ_BAABFB010000029.1"/>
</dbReference>
<reference evidence="8" key="1">
    <citation type="journal article" date="2019" name="Int. J. Syst. Evol. Microbiol.">
        <title>The Global Catalogue of Microorganisms (GCM) 10K type strain sequencing project: providing services to taxonomists for standard genome sequencing and annotation.</title>
        <authorList>
            <consortium name="The Broad Institute Genomics Platform"/>
            <consortium name="The Broad Institute Genome Sequencing Center for Infectious Disease"/>
            <person name="Wu L."/>
            <person name="Ma J."/>
        </authorList>
    </citation>
    <scope>NUCLEOTIDE SEQUENCE [LARGE SCALE GENOMIC DNA]</scope>
    <source>
        <strain evidence="8">JCM 32206</strain>
    </source>
</reference>
<gene>
    <name evidence="7" type="ORF">GCM10023094_13670</name>
</gene>
<comment type="subcellular location">
    <subcellularLocation>
        <location evidence="1">Endomembrane system</location>
        <topology evidence="1">Multi-pass membrane protein</topology>
    </subcellularLocation>
</comment>
<keyword evidence="3 5" id="KW-1133">Transmembrane helix</keyword>
<proteinExistence type="predicted"/>
<accession>A0ABP8NW50</accession>
<comment type="caution">
    <text evidence="7">The sequence shown here is derived from an EMBL/GenBank/DDBJ whole genome shotgun (WGS) entry which is preliminary data.</text>
</comment>